<feature type="region of interest" description="Disordered" evidence="1">
    <location>
        <begin position="99"/>
        <end position="161"/>
    </location>
</feature>
<dbReference type="PANTHER" id="PTHR35116:SF8">
    <property type="entry name" value="HELICASE PROTEIN MOM1-LIKE ISOFORM X1"/>
    <property type="match status" value="1"/>
</dbReference>
<feature type="compositionally biased region" description="Basic and acidic residues" evidence="1">
    <location>
        <begin position="313"/>
        <end position="332"/>
    </location>
</feature>
<evidence type="ECO:0000313" key="2">
    <source>
        <dbReference type="EMBL" id="MCE3049718.1"/>
    </source>
</evidence>
<accession>A0ABS8WFZ8</accession>
<dbReference type="Proteomes" id="UP000823775">
    <property type="component" value="Unassembled WGS sequence"/>
</dbReference>
<name>A0ABS8WFZ8_DATST</name>
<organism evidence="2 3">
    <name type="scientific">Datura stramonium</name>
    <name type="common">Jimsonweed</name>
    <name type="synonym">Common thornapple</name>
    <dbReference type="NCBI Taxonomy" id="4076"/>
    <lineage>
        <taxon>Eukaryota</taxon>
        <taxon>Viridiplantae</taxon>
        <taxon>Streptophyta</taxon>
        <taxon>Embryophyta</taxon>
        <taxon>Tracheophyta</taxon>
        <taxon>Spermatophyta</taxon>
        <taxon>Magnoliopsida</taxon>
        <taxon>eudicotyledons</taxon>
        <taxon>Gunneridae</taxon>
        <taxon>Pentapetalae</taxon>
        <taxon>asterids</taxon>
        <taxon>lamiids</taxon>
        <taxon>Solanales</taxon>
        <taxon>Solanaceae</taxon>
        <taxon>Solanoideae</taxon>
        <taxon>Datureae</taxon>
        <taxon>Datura</taxon>
    </lineage>
</organism>
<comment type="caution">
    <text evidence="2">The sequence shown here is derived from an EMBL/GenBank/DDBJ whole genome shotgun (WGS) entry which is preliminary data.</text>
</comment>
<dbReference type="PANTHER" id="PTHR35116">
    <property type="entry name" value="HELICASE PROTEIN MOM1"/>
    <property type="match status" value="1"/>
</dbReference>
<feature type="region of interest" description="Disordered" evidence="1">
    <location>
        <begin position="313"/>
        <end position="336"/>
    </location>
</feature>
<evidence type="ECO:0000313" key="3">
    <source>
        <dbReference type="Proteomes" id="UP000823775"/>
    </source>
</evidence>
<gene>
    <name evidence="2" type="ORF">HAX54_045590</name>
</gene>
<keyword evidence="3" id="KW-1185">Reference proteome</keyword>
<proteinExistence type="predicted"/>
<reference evidence="2 3" key="1">
    <citation type="journal article" date="2021" name="BMC Genomics">
        <title>Datura genome reveals duplications of psychoactive alkaloid biosynthetic genes and high mutation rate following tissue culture.</title>
        <authorList>
            <person name="Rajewski A."/>
            <person name="Carter-House D."/>
            <person name="Stajich J."/>
            <person name="Litt A."/>
        </authorList>
    </citation>
    <scope>NUCLEOTIDE SEQUENCE [LARGE SCALE GENOMIC DNA]</scope>
    <source>
        <strain evidence="2">AR-01</strain>
    </source>
</reference>
<evidence type="ECO:0000256" key="1">
    <source>
        <dbReference type="SAM" id="MobiDB-lite"/>
    </source>
</evidence>
<sequence>MWGASNLFRRLDEYHSGGVPTSISNNSPGQLLVNSVISEFSAIISKSSDDKDMCSLFQSSNELGNYSANIRCFGEKMELKLEKNLMFLENAVGRKKSAVENLSRPTPRNRKRVQYFDESPAPPNGNDEAKKRRKAVNHSVDAIPTQPSHGRGEVAASKGGAHENDDIVLGEHVSRSPSHMLHEAKLGRPAEGRVLYNEQKSLHIHLKAEFAKLFEVRPNEGGDLGGSSEELEHWVLDPNSPNKVGDPDLPASTSKEIVSVFPLPPEEHTEVLLEDPTREHLMEVSGTGFDVVLGNDNSEVNDGTEELNIEHASLENNSHVRNDEDNPRDAVRSTDTNQVSPLELVVDLPLAAAVLCSDDGGSLPQNQVSGLCLPNLYGVCIVLLCRTSGFRNWAQSGTQVEVDAGQYGANSSEAVLLSSSEQQQPASYGFSLAAHEPPSEVRMIPVTIKGTFTPNLGSSRHLDGRPLRPYRKVVVGRECPPGASSHNIGTPVQVPGSAELPSEAVMQHITQILPLFKDPGTYRFILTIRWPLGIQLFLSMPILCIKIGKGP</sequence>
<dbReference type="EMBL" id="JACEIK010007087">
    <property type="protein sequence ID" value="MCE3049718.1"/>
    <property type="molecule type" value="Genomic_DNA"/>
</dbReference>
<protein>
    <submittedName>
        <fullName evidence="2">Uncharacterized protein</fullName>
    </submittedName>
</protein>
<dbReference type="InterPro" id="IPR039322">
    <property type="entry name" value="MOM1"/>
</dbReference>